<reference evidence="1" key="1">
    <citation type="submission" date="2021-01" db="EMBL/GenBank/DDBJ databases">
        <authorList>
            <person name="Corre E."/>
            <person name="Pelletier E."/>
            <person name="Niang G."/>
            <person name="Scheremetjew M."/>
            <person name="Finn R."/>
            <person name="Kale V."/>
            <person name="Holt S."/>
            <person name="Cochrane G."/>
            <person name="Meng A."/>
            <person name="Brown T."/>
            <person name="Cohen L."/>
        </authorList>
    </citation>
    <scope>NUCLEOTIDE SEQUENCE</scope>
    <source>
        <strain evidence="1">PLY182g</strain>
    </source>
</reference>
<protein>
    <submittedName>
        <fullName evidence="1">Uncharacterized protein</fullName>
    </submittedName>
</protein>
<proteinExistence type="predicted"/>
<organism evidence="1">
    <name type="scientific">Coccolithus braarudii</name>
    <dbReference type="NCBI Taxonomy" id="221442"/>
    <lineage>
        <taxon>Eukaryota</taxon>
        <taxon>Haptista</taxon>
        <taxon>Haptophyta</taxon>
        <taxon>Prymnesiophyceae</taxon>
        <taxon>Coccolithales</taxon>
        <taxon>Coccolithaceae</taxon>
        <taxon>Coccolithus</taxon>
    </lineage>
</organism>
<name>A0A7S0L3M8_9EUKA</name>
<evidence type="ECO:0000313" key="1">
    <source>
        <dbReference type="EMBL" id="CAD8601262.1"/>
    </source>
</evidence>
<accession>A0A7S0L3M8</accession>
<gene>
    <name evidence="1" type="ORF">CPEL01642_LOCUS4592</name>
</gene>
<sequence>MAERGVREPPPWRNADFQQIVDACLLAQFNVIRVFDWWNACRNLEWQMCVILGKLPGQPAFNGTVKNFQRGEIRFATAPSNLVIEQLRHPPEIAVDIFFLETCFFSHLCINRQELFHTKVDEPFYCELDIAAYKELDRLLPPG</sequence>
<dbReference type="AlphaFoldDB" id="A0A7S0L3M8"/>
<dbReference type="EMBL" id="HBEY01009500">
    <property type="protein sequence ID" value="CAD8601262.1"/>
    <property type="molecule type" value="Transcribed_RNA"/>
</dbReference>